<dbReference type="Gene3D" id="3.40.190.170">
    <property type="entry name" value="Bacterial extracellular solute-binding protein, family 7"/>
    <property type="match status" value="1"/>
</dbReference>
<dbReference type="InterPro" id="IPR038404">
    <property type="entry name" value="TRAP_DctP_sf"/>
</dbReference>
<proteinExistence type="predicted"/>
<keyword evidence="3" id="KW-1185">Reference proteome</keyword>
<evidence type="ECO:0000313" key="2">
    <source>
        <dbReference type="EMBL" id="SET09030.1"/>
    </source>
</evidence>
<dbReference type="NCBIfam" id="NF037995">
    <property type="entry name" value="TRAP_S1"/>
    <property type="match status" value="1"/>
</dbReference>
<dbReference type="InterPro" id="IPR004682">
    <property type="entry name" value="TRAP_DctP"/>
</dbReference>
<dbReference type="PROSITE" id="PS51257">
    <property type="entry name" value="PROKAR_LIPOPROTEIN"/>
    <property type="match status" value="1"/>
</dbReference>
<organism evidence="2 3">
    <name type="scientific">Enterocloster lavalensis</name>
    <dbReference type="NCBI Taxonomy" id="460384"/>
    <lineage>
        <taxon>Bacteria</taxon>
        <taxon>Bacillati</taxon>
        <taxon>Bacillota</taxon>
        <taxon>Clostridia</taxon>
        <taxon>Lachnospirales</taxon>
        <taxon>Lachnospiraceae</taxon>
        <taxon>Enterocloster</taxon>
    </lineage>
</organism>
<dbReference type="SUPFAM" id="SSF53850">
    <property type="entry name" value="Periplasmic binding protein-like II"/>
    <property type="match status" value="1"/>
</dbReference>
<dbReference type="Proteomes" id="UP000198508">
    <property type="component" value="Unassembled WGS sequence"/>
</dbReference>
<sequence length="357" mass="39642">MERCKGKDWFTLNNMLKRLAVAALAAVTVAGLSGCGAVTSGKRIIRISHAQSETHPEHLGLLAFKDYVEERLGDKYEVQIFPNEILGSAQKAIELTQTGAIDFVVAGTANLENFAGVYEIFSMPYLFDSEDVYKSVMEDTDYMEKIYESTDEAGFRVVTWYNAGTRNFYAKTPIRTPEDLKGKKIRVQQSPASVAMVNAFGAAAAPMGFGEVYTAIQQGVIDGAENNELALTNNKHGEVAKYYCYNKHQMVPDMLVANLKFLNGLSPEEYQIFKDAAALSTQVEMEEWDKSIEEAKQIAADNMGVEFIDVDVDAFKEKVLPLHQQMLDSNPKIRDLYEHIRKANENAKGGQTNADAS</sequence>
<dbReference type="GO" id="GO:0055085">
    <property type="term" value="P:transmembrane transport"/>
    <property type="evidence" value="ECO:0007669"/>
    <property type="project" value="InterPro"/>
</dbReference>
<reference evidence="3" key="1">
    <citation type="submission" date="2016-10" db="EMBL/GenBank/DDBJ databases">
        <authorList>
            <person name="Varghese N."/>
            <person name="Submissions S."/>
        </authorList>
    </citation>
    <scope>NUCLEOTIDE SEQUENCE [LARGE SCALE GENOMIC DNA]</scope>
    <source>
        <strain evidence="3">NLAE-zl-G277</strain>
    </source>
</reference>
<dbReference type="NCBIfam" id="TIGR00787">
    <property type="entry name" value="dctP"/>
    <property type="match status" value="1"/>
</dbReference>
<gene>
    <name evidence="2" type="ORF">SAMN05216313_10273</name>
</gene>
<evidence type="ECO:0000313" key="3">
    <source>
        <dbReference type="Proteomes" id="UP000198508"/>
    </source>
</evidence>
<dbReference type="STRING" id="460384.SAMN05216313_10273"/>
<dbReference type="EMBL" id="FOIM01000002">
    <property type="protein sequence ID" value="SET09030.1"/>
    <property type="molecule type" value="Genomic_DNA"/>
</dbReference>
<keyword evidence="2" id="KW-0675">Receptor</keyword>
<name>A0A1I0BPT8_9FIRM</name>
<dbReference type="PANTHER" id="PTHR33376">
    <property type="match status" value="1"/>
</dbReference>
<dbReference type="CDD" id="cd13671">
    <property type="entry name" value="PBP2_TRAP_SBP_like_3"/>
    <property type="match status" value="1"/>
</dbReference>
<dbReference type="Pfam" id="PF03480">
    <property type="entry name" value="DctP"/>
    <property type="match status" value="1"/>
</dbReference>
<dbReference type="InterPro" id="IPR018389">
    <property type="entry name" value="DctP_fam"/>
</dbReference>
<evidence type="ECO:0000256" key="1">
    <source>
        <dbReference type="ARBA" id="ARBA00022729"/>
    </source>
</evidence>
<dbReference type="PIRSF" id="PIRSF006470">
    <property type="entry name" value="DctB"/>
    <property type="match status" value="1"/>
</dbReference>
<protein>
    <submittedName>
        <fullName evidence="2">Tripartite ATP-independent transporter solute receptor, DctP family</fullName>
    </submittedName>
</protein>
<dbReference type="GO" id="GO:0030246">
    <property type="term" value="F:carbohydrate binding"/>
    <property type="evidence" value="ECO:0007669"/>
    <property type="project" value="TreeGrafter"/>
</dbReference>
<accession>A0A1I0BPT8</accession>
<dbReference type="PANTHER" id="PTHR33376:SF2">
    <property type="entry name" value="DICARBOXYLATE-BINDING PERIPLASMIC PROTEIN"/>
    <property type="match status" value="1"/>
</dbReference>
<dbReference type="GO" id="GO:0030288">
    <property type="term" value="C:outer membrane-bounded periplasmic space"/>
    <property type="evidence" value="ECO:0007669"/>
    <property type="project" value="InterPro"/>
</dbReference>
<dbReference type="AlphaFoldDB" id="A0A1I0BPT8"/>
<keyword evidence="1" id="KW-0732">Signal</keyword>